<feature type="transmembrane region" description="Helical" evidence="9">
    <location>
        <begin position="222"/>
        <end position="248"/>
    </location>
</feature>
<dbReference type="Pfam" id="PF00146">
    <property type="entry name" value="NADHdh"/>
    <property type="match status" value="1"/>
</dbReference>
<evidence type="ECO:0000256" key="8">
    <source>
        <dbReference type="RuleBase" id="RU000473"/>
    </source>
</evidence>
<feature type="transmembrane region" description="Helical" evidence="9">
    <location>
        <begin position="143"/>
        <end position="163"/>
    </location>
</feature>
<reference evidence="10" key="1">
    <citation type="journal article" date="2009" name="Mol. Phylogenet. Evol.">
        <title>Phylogenetic analyses of complete mitochondrial genome of Urechis unicinctus (Echiura) support that echiurans are derived annelids.</title>
        <authorList>
            <person name="Wu Z."/>
            <person name="Shen X."/>
            <person name="Sun M."/>
            <person name="Ren J."/>
            <person name="Wang Y."/>
            <person name="Huang Y."/>
            <person name="Liu B."/>
        </authorList>
    </citation>
    <scope>NUCLEOTIDE SEQUENCE</scope>
</reference>
<dbReference type="InterPro" id="IPR018086">
    <property type="entry name" value="NADH_UbQ_OxRdtase_su1_CS"/>
</dbReference>
<dbReference type="CTD" id="4535"/>
<evidence type="ECO:0000256" key="7">
    <source>
        <dbReference type="RuleBase" id="RU000471"/>
    </source>
</evidence>
<feature type="transmembrane region" description="Helical" evidence="9">
    <location>
        <begin position="6"/>
        <end position="26"/>
    </location>
</feature>
<dbReference type="PROSITE" id="PS00668">
    <property type="entry name" value="COMPLEX1_ND1_2"/>
    <property type="match status" value="1"/>
</dbReference>
<feature type="transmembrane region" description="Helical" evidence="9">
    <location>
        <begin position="98"/>
        <end position="122"/>
    </location>
</feature>
<dbReference type="InterPro" id="IPR001694">
    <property type="entry name" value="NADH_UbQ_OxRdtase_su1/FPO"/>
</dbReference>
<evidence type="ECO:0000256" key="5">
    <source>
        <dbReference type="ARBA" id="ARBA00022989"/>
    </source>
</evidence>
<feature type="transmembrane region" description="Helical" evidence="9">
    <location>
        <begin position="71"/>
        <end position="92"/>
    </location>
</feature>
<comment type="catalytic activity">
    <reaction evidence="8">
        <text>a ubiquinone + NADH + 5 H(+)(in) = a ubiquinol + NAD(+) + 4 H(+)(out)</text>
        <dbReference type="Rhea" id="RHEA:29091"/>
        <dbReference type="Rhea" id="RHEA-COMP:9565"/>
        <dbReference type="Rhea" id="RHEA-COMP:9566"/>
        <dbReference type="ChEBI" id="CHEBI:15378"/>
        <dbReference type="ChEBI" id="CHEBI:16389"/>
        <dbReference type="ChEBI" id="CHEBI:17976"/>
        <dbReference type="ChEBI" id="CHEBI:57540"/>
        <dbReference type="ChEBI" id="CHEBI:57945"/>
        <dbReference type="EC" id="7.1.1.2"/>
    </reaction>
</comment>
<feature type="transmembrane region" description="Helical" evidence="9">
    <location>
        <begin position="175"/>
        <end position="193"/>
    </location>
</feature>
<dbReference type="GO" id="GO:0005743">
    <property type="term" value="C:mitochondrial inner membrane"/>
    <property type="evidence" value="ECO:0007669"/>
    <property type="project" value="UniProtKB-SubCell"/>
</dbReference>
<protein>
    <recommendedName>
        <fullName evidence="3 8">NADH-ubiquinone oxidoreductase chain 1</fullName>
        <ecNumber evidence="8">7.1.1.2</ecNumber>
    </recommendedName>
</protein>
<keyword evidence="6 9" id="KW-0472">Membrane</keyword>
<dbReference type="GO" id="GO:0003954">
    <property type="term" value="F:NADH dehydrogenase activity"/>
    <property type="evidence" value="ECO:0007669"/>
    <property type="project" value="TreeGrafter"/>
</dbReference>
<geneLocation type="mitochondrion" evidence="10"/>
<dbReference type="HAMAP" id="MF_01350">
    <property type="entry name" value="NDH1_NuoH"/>
    <property type="match status" value="1"/>
</dbReference>
<evidence type="ECO:0000256" key="6">
    <source>
        <dbReference type="ARBA" id="ARBA00023136"/>
    </source>
</evidence>
<comment type="similarity">
    <text evidence="2 7">Belongs to the complex I subunit 1 family.</text>
</comment>
<evidence type="ECO:0000256" key="9">
    <source>
        <dbReference type="SAM" id="Phobius"/>
    </source>
</evidence>
<evidence type="ECO:0000256" key="2">
    <source>
        <dbReference type="ARBA" id="ARBA00010535"/>
    </source>
</evidence>
<keyword evidence="5 9" id="KW-1133">Transmembrane helix</keyword>
<dbReference type="RefSeq" id="YP_002929392.1">
    <property type="nucleotide sequence ID" value="NC_012768.1"/>
</dbReference>
<evidence type="ECO:0000256" key="4">
    <source>
        <dbReference type="ARBA" id="ARBA00022692"/>
    </source>
</evidence>
<evidence type="ECO:0000256" key="1">
    <source>
        <dbReference type="ARBA" id="ARBA00004141"/>
    </source>
</evidence>
<keyword evidence="4 7" id="KW-0812">Transmembrane</keyword>
<accession>C5G6F1</accession>
<dbReference type="PANTHER" id="PTHR11432">
    <property type="entry name" value="NADH DEHYDROGENASE SUBUNIT 1"/>
    <property type="match status" value="1"/>
</dbReference>
<dbReference type="GO" id="GO:0009060">
    <property type="term" value="P:aerobic respiration"/>
    <property type="evidence" value="ECO:0007669"/>
    <property type="project" value="TreeGrafter"/>
</dbReference>
<comment type="subcellular location">
    <subcellularLocation>
        <location evidence="1">Membrane</location>
        <topology evidence="1">Multi-pass membrane protein</topology>
    </subcellularLocation>
    <subcellularLocation>
        <location evidence="7">Mitochondrion inner membrane</location>
        <topology evidence="7">Multi-pass membrane protein</topology>
    </subcellularLocation>
</comment>
<dbReference type="PANTHER" id="PTHR11432:SF3">
    <property type="entry name" value="NADH-UBIQUINONE OXIDOREDUCTASE CHAIN 1"/>
    <property type="match status" value="1"/>
</dbReference>
<sequence>MPISFSIAMILNMVSAMLAMAFFTLLERKTLGYMQLRKGPNKVGIAGIPQPFADVLKLLTKEQTSPSMSNIAPFVGAPIFALILILMLWSLYPHKYNVLVIPFGIVLFLAVSSMNVYPTLGAGWTSNSKYALLGSLRSVAQTISYEVSMTLILLAMLLILQTYSFNTIIMSQMSWPLLMIPPLTVIWFITNLAETNRAPFDFAEGESEIVSGFNVEYGSGGFALIFMAEYMSIIVMSLFTAVFLTPFIPSTLISPLWICGMTVFISILFIWARGSLPRMRYDRLMSLTWKMFLPFALGTLMAFMPMMFLMLS</sequence>
<dbReference type="AlphaFoldDB" id="C5G6F1"/>
<evidence type="ECO:0000256" key="3">
    <source>
        <dbReference type="ARBA" id="ARBA00021009"/>
    </source>
</evidence>
<proteinExistence type="inferred from homology"/>
<dbReference type="EC" id="7.1.1.2" evidence="8"/>
<gene>
    <name evidence="10" type="primary">ND1</name>
</gene>
<keyword evidence="7" id="KW-0520">NAD</keyword>
<name>C5G6F1_UREUN</name>
<feature type="transmembrane region" description="Helical" evidence="9">
    <location>
        <begin position="254"/>
        <end position="272"/>
    </location>
</feature>
<keyword evidence="8" id="KW-0830">Ubiquinone</keyword>
<evidence type="ECO:0000313" key="10">
    <source>
        <dbReference type="EMBL" id="ABR12808.1"/>
    </source>
</evidence>
<dbReference type="GeneID" id="7944397"/>
<organism evidence="10">
    <name type="scientific">Urechis unicinctus</name>
    <name type="common">Fat innkeeper worm</name>
    <name type="synonym">Chinese penis fish</name>
    <dbReference type="NCBI Taxonomy" id="6432"/>
    <lineage>
        <taxon>Eukaryota</taxon>
        <taxon>Metazoa</taxon>
        <taxon>Spiralia</taxon>
        <taxon>Lophotrochozoa</taxon>
        <taxon>Annelida</taxon>
        <taxon>Polychaeta</taxon>
        <taxon>Echiura</taxon>
        <taxon>Xenopneusta</taxon>
        <taxon>Urechidae</taxon>
        <taxon>Urechis</taxon>
    </lineage>
</organism>
<feature type="transmembrane region" description="Helical" evidence="9">
    <location>
        <begin position="292"/>
        <end position="311"/>
    </location>
</feature>
<keyword evidence="8 10" id="KW-0496">Mitochondrion</keyword>
<dbReference type="GO" id="GO:0008137">
    <property type="term" value="F:NADH dehydrogenase (ubiquinone) activity"/>
    <property type="evidence" value="ECO:0007669"/>
    <property type="project" value="UniProtKB-EC"/>
</dbReference>
<dbReference type="EMBL" id="EF656365">
    <property type="protein sequence ID" value="ABR12808.1"/>
    <property type="molecule type" value="Genomic_DNA"/>
</dbReference>